<proteinExistence type="predicted"/>
<comment type="caution">
    <text evidence="2">The sequence shown here is derived from an EMBL/GenBank/DDBJ whole genome shotgun (WGS) entry which is preliminary data.</text>
</comment>
<evidence type="ECO:0000313" key="2">
    <source>
        <dbReference type="EMBL" id="MBK1632384.1"/>
    </source>
</evidence>
<organism evidence="2 3">
    <name type="scientific">Thiohalocapsa halophila</name>
    <dbReference type="NCBI Taxonomy" id="69359"/>
    <lineage>
        <taxon>Bacteria</taxon>
        <taxon>Pseudomonadati</taxon>
        <taxon>Pseudomonadota</taxon>
        <taxon>Gammaproteobacteria</taxon>
        <taxon>Chromatiales</taxon>
        <taxon>Chromatiaceae</taxon>
        <taxon>Thiohalocapsa</taxon>
    </lineage>
</organism>
<gene>
    <name evidence="2" type="ORF">CKO31_16895</name>
</gene>
<keyword evidence="3" id="KW-1185">Reference proteome</keyword>
<sequence length="548" mass="57478">MMMTRSAALLCIGVLISADAVGQVWWENSSQGPDCSAAFNDGRGVGYNEGFNAGHLNGEASGQANMLAACQANPNGCGIYLGACLAAPQYGETEPNDNIVTADALLGDTKFWGQAYGMEDQDWFYVVTSEPNQNMTINFSVPTGSVSGWQIAVRDAAGNIFAQFDAGAVPGSTSPQGDISYRVTLGLVGTYYISLQPTALNYEPYNLAVVIQSSPLETQNFIAGFYDAELEPNDGPQSASPLATGVAMFGVINLNFEPGTEVPDPDGDGFQYSQGLDDDWYVYDSPGNEVLALEICGHAECTNGNWLFSLYDAAGAAQEAAGNYATPLLAVNSDIGNNDRYVVGLGSPGPYYLRVTHKRLLTAPCAAYQTDWNNDGRPSGPPGSEATPQACGCESGYRCDLTVANPSRRVVEEATWPVCPFDFGSATEQCQATCECTGTGCALSSDPAVPCSCGGNATQCRVFVPNPGTPTVAETVEYGLCPDGSGGGTSPQCTIGCLCTQFSGVIEVPDGAVTSQYNFSVFGTNLPPSTVNSDAFPAFQGRPNPYTP</sequence>
<dbReference type="Proteomes" id="UP000748752">
    <property type="component" value="Unassembled WGS sequence"/>
</dbReference>
<name>A0ABS1CKL8_9GAMM</name>
<evidence type="ECO:0008006" key="4">
    <source>
        <dbReference type="Google" id="ProtNLM"/>
    </source>
</evidence>
<feature type="chain" id="PRO_5047014403" description="Peptidase C-terminal archaeal/bacterial domain-containing protein" evidence="1">
    <location>
        <begin position="23"/>
        <end position="548"/>
    </location>
</feature>
<dbReference type="EMBL" id="NRRV01000046">
    <property type="protein sequence ID" value="MBK1632384.1"/>
    <property type="molecule type" value="Genomic_DNA"/>
</dbReference>
<protein>
    <recommendedName>
        <fullName evidence="4">Peptidase C-terminal archaeal/bacterial domain-containing protein</fullName>
    </recommendedName>
</protein>
<evidence type="ECO:0000313" key="3">
    <source>
        <dbReference type="Proteomes" id="UP000748752"/>
    </source>
</evidence>
<keyword evidence="1" id="KW-0732">Signal</keyword>
<dbReference type="Gene3D" id="2.60.120.380">
    <property type="match status" value="2"/>
</dbReference>
<accession>A0ABS1CKL8</accession>
<evidence type="ECO:0000256" key="1">
    <source>
        <dbReference type="SAM" id="SignalP"/>
    </source>
</evidence>
<reference evidence="2 3" key="1">
    <citation type="journal article" date="2020" name="Microorganisms">
        <title>Osmotic Adaptation and Compatible Solute Biosynthesis of Phototrophic Bacteria as Revealed from Genome Analyses.</title>
        <authorList>
            <person name="Imhoff J.F."/>
            <person name="Rahn T."/>
            <person name="Kunzel S."/>
            <person name="Keller A."/>
            <person name="Neulinger S.C."/>
        </authorList>
    </citation>
    <scope>NUCLEOTIDE SEQUENCE [LARGE SCALE GENOMIC DNA]</scope>
    <source>
        <strain evidence="2 3">DSM 6210</strain>
    </source>
</reference>
<feature type="signal peptide" evidence="1">
    <location>
        <begin position="1"/>
        <end position="22"/>
    </location>
</feature>